<dbReference type="PRINTS" id="PR00705">
    <property type="entry name" value="PAPAIN"/>
</dbReference>
<feature type="domain" description="Peptidase C1A papain C-terminal" evidence="4">
    <location>
        <begin position="121"/>
        <end position="346"/>
    </location>
</feature>
<dbReference type="OrthoDB" id="498368at2759"/>
<reference evidence="6" key="2">
    <citation type="submission" date="2022-10" db="EMBL/GenBank/DDBJ databases">
        <authorList>
            <consortium name="ENA_rothamsted_submissions"/>
            <consortium name="culmorum"/>
            <person name="King R."/>
        </authorList>
    </citation>
    <scope>NUCLEOTIDE SEQUENCE</scope>
</reference>
<dbReference type="InterPro" id="IPR039417">
    <property type="entry name" value="Peptidase_C1A_papain-like"/>
</dbReference>
<organism evidence="6 7">
    <name type="scientific">Chironomus riparius</name>
    <dbReference type="NCBI Taxonomy" id="315576"/>
    <lineage>
        <taxon>Eukaryota</taxon>
        <taxon>Metazoa</taxon>
        <taxon>Ecdysozoa</taxon>
        <taxon>Arthropoda</taxon>
        <taxon>Hexapoda</taxon>
        <taxon>Insecta</taxon>
        <taxon>Pterygota</taxon>
        <taxon>Neoptera</taxon>
        <taxon>Endopterygota</taxon>
        <taxon>Diptera</taxon>
        <taxon>Nematocera</taxon>
        <taxon>Chironomoidea</taxon>
        <taxon>Chironomidae</taxon>
        <taxon>Chironominae</taxon>
        <taxon>Chironomus</taxon>
    </lineage>
</organism>
<proteinExistence type="inferred from homology"/>
<accession>A0A9N9S7E5</accession>
<evidence type="ECO:0000256" key="2">
    <source>
        <dbReference type="ARBA" id="ARBA00023157"/>
    </source>
</evidence>
<dbReference type="PROSITE" id="PS00640">
    <property type="entry name" value="THIOL_PROTEASE_ASN"/>
    <property type="match status" value="1"/>
</dbReference>
<reference evidence="6" key="1">
    <citation type="submission" date="2022-01" db="EMBL/GenBank/DDBJ databases">
        <authorList>
            <person name="King R."/>
        </authorList>
    </citation>
    <scope>NUCLEOTIDE SEQUENCE</scope>
</reference>
<keyword evidence="3" id="KW-0732">Signal</keyword>
<dbReference type="AlphaFoldDB" id="A0A9N9S7E5"/>
<feature type="domain" description="Cathepsin propeptide inhibitor" evidence="5">
    <location>
        <begin position="31"/>
        <end position="91"/>
    </location>
</feature>
<gene>
    <name evidence="6" type="ORF">CHIRRI_LOCUS13558</name>
</gene>
<dbReference type="FunFam" id="3.90.70.10:FF:000332">
    <property type="entry name" value="Cathepsin L1"/>
    <property type="match status" value="1"/>
</dbReference>
<dbReference type="InterPro" id="IPR038765">
    <property type="entry name" value="Papain-like_cys_pep_sf"/>
</dbReference>
<dbReference type="GO" id="GO:0006508">
    <property type="term" value="P:proteolysis"/>
    <property type="evidence" value="ECO:0007669"/>
    <property type="project" value="InterPro"/>
</dbReference>
<evidence type="ECO:0000313" key="7">
    <source>
        <dbReference type="Proteomes" id="UP001153620"/>
    </source>
</evidence>
<keyword evidence="2" id="KW-1015">Disulfide bond</keyword>
<dbReference type="InterPro" id="IPR025661">
    <property type="entry name" value="Pept_asp_AS"/>
</dbReference>
<comment type="similarity">
    <text evidence="1">Belongs to the peptidase C1 family.</text>
</comment>
<dbReference type="PANTHER" id="PTHR12411">
    <property type="entry name" value="CYSTEINE PROTEASE FAMILY C1-RELATED"/>
    <property type="match status" value="1"/>
</dbReference>
<dbReference type="Proteomes" id="UP001153620">
    <property type="component" value="Chromosome 4"/>
</dbReference>
<evidence type="ECO:0000259" key="4">
    <source>
        <dbReference type="SMART" id="SM00645"/>
    </source>
</evidence>
<dbReference type="CDD" id="cd02248">
    <property type="entry name" value="Peptidase_C1A"/>
    <property type="match status" value="1"/>
</dbReference>
<dbReference type="InterPro" id="IPR025660">
    <property type="entry name" value="Pept_his_AS"/>
</dbReference>
<dbReference type="InterPro" id="IPR000668">
    <property type="entry name" value="Peptidase_C1A_C"/>
</dbReference>
<keyword evidence="7" id="KW-1185">Reference proteome</keyword>
<dbReference type="GO" id="GO:0008234">
    <property type="term" value="F:cysteine-type peptidase activity"/>
    <property type="evidence" value="ECO:0007669"/>
    <property type="project" value="InterPro"/>
</dbReference>
<name>A0A9N9S7E5_9DIPT</name>
<dbReference type="Pfam" id="PF08246">
    <property type="entry name" value="Inhibitor_I29"/>
    <property type="match status" value="1"/>
</dbReference>
<dbReference type="PROSITE" id="PS00639">
    <property type="entry name" value="THIOL_PROTEASE_HIS"/>
    <property type="match status" value="1"/>
</dbReference>
<evidence type="ECO:0000313" key="6">
    <source>
        <dbReference type="EMBL" id="CAG9810745.1"/>
    </source>
</evidence>
<protein>
    <submittedName>
        <fullName evidence="6">Uncharacterized protein</fullName>
    </submittedName>
</protein>
<dbReference type="SUPFAM" id="SSF54001">
    <property type="entry name" value="Cysteine proteinases"/>
    <property type="match status" value="1"/>
</dbReference>
<dbReference type="SMART" id="SM00645">
    <property type="entry name" value="Pept_C1"/>
    <property type="match status" value="1"/>
</dbReference>
<evidence type="ECO:0000256" key="1">
    <source>
        <dbReference type="ARBA" id="ARBA00008455"/>
    </source>
</evidence>
<evidence type="ECO:0000256" key="3">
    <source>
        <dbReference type="SAM" id="SignalP"/>
    </source>
</evidence>
<dbReference type="InterPro" id="IPR013201">
    <property type="entry name" value="Prot_inhib_I29"/>
</dbReference>
<dbReference type="Gene3D" id="3.90.70.10">
    <property type="entry name" value="Cysteine proteinases"/>
    <property type="match status" value="1"/>
</dbReference>
<dbReference type="InterPro" id="IPR013128">
    <property type="entry name" value="Peptidase_C1A"/>
</dbReference>
<dbReference type="SMART" id="SM00848">
    <property type="entry name" value="Inhibitor_I29"/>
    <property type="match status" value="1"/>
</dbReference>
<evidence type="ECO:0000259" key="5">
    <source>
        <dbReference type="SMART" id="SM00848"/>
    </source>
</evidence>
<dbReference type="Pfam" id="PF00112">
    <property type="entry name" value="Peptidase_C1"/>
    <property type="match status" value="1"/>
</dbReference>
<feature type="signal peptide" evidence="3">
    <location>
        <begin position="1"/>
        <end position="20"/>
    </location>
</feature>
<dbReference type="EMBL" id="OU895880">
    <property type="protein sequence ID" value="CAG9810745.1"/>
    <property type="molecule type" value="Genomic_DNA"/>
</dbReference>
<feature type="chain" id="PRO_5040447363" evidence="3">
    <location>
        <begin position="21"/>
        <end position="364"/>
    </location>
</feature>
<sequence>MKSRISVAFLTFSSILSVFGNPSPSTVQSEFKKYKEDYEREYDNKFEEYKARKNFGTTLIMVEEHNAAFEEGKSPFKMDLNRFADKDPQKLRQITTNTAPLTPLMMGRAISVINETRYPPGPPFVDWRTSNCITPVKDQSYFCNSCYAFSGIAALEAQWCLKTGQLVTMSEQQIIDCTYNSFYGNWGCDGGSQATAYVRIQQNGGIESDVTYPYLETYGHTDRFPCKFNKSRAVATAGGYYRIKPYKEAQLANIIAIVGPVSAAMNGSTPSFWYYSSGVYSDPQCTQSTSHSVLIVGYGTDYSVTPPMDYWLCKNSWSSDWGDNGYFKIQRGVNMCGISGFLIFPEIPLANITRTTTTASPWIG</sequence>